<evidence type="ECO:0000313" key="3">
    <source>
        <dbReference type="Proteomes" id="UP001154114"/>
    </source>
</evidence>
<proteinExistence type="predicted"/>
<keyword evidence="1" id="KW-0732">Signal</keyword>
<feature type="signal peptide" evidence="1">
    <location>
        <begin position="1"/>
        <end position="21"/>
    </location>
</feature>
<name>A0A9N8PYV6_CHRIL</name>
<protein>
    <recommendedName>
        <fullName evidence="4">Secreted protein</fullName>
    </recommendedName>
</protein>
<organism evidence="2 3">
    <name type="scientific">Chrysodeixis includens</name>
    <name type="common">Soybean looper</name>
    <name type="synonym">Pseudoplusia includens</name>
    <dbReference type="NCBI Taxonomy" id="689277"/>
    <lineage>
        <taxon>Eukaryota</taxon>
        <taxon>Metazoa</taxon>
        <taxon>Ecdysozoa</taxon>
        <taxon>Arthropoda</taxon>
        <taxon>Hexapoda</taxon>
        <taxon>Insecta</taxon>
        <taxon>Pterygota</taxon>
        <taxon>Neoptera</taxon>
        <taxon>Endopterygota</taxon>
        <taxon>Lepidoptera</taxon>
        <taxon>Glossata</taxon>
        <taxon>Ditrysia</taxon>
        <taxon>Noctuoidea</taxon>
        <taxon>Noctuidae</taxon>
        <taxon>Plusiinae</taxon>
        <taxon>Chrysodeixis</taxon>
    </lineage>
</organism>
<reference evidence="2" key="1">
    <citation type="submission" date="2021-12" db="EMBL/GenBank/DDBJ databases">
        <authorList>
            <person name="King R."/>
        </authorList>
    </citation>
    <scope>NUCLEOTIDE SEQUENCE</scope>
</reference>
<evidence type="ECO:0008006" key="4">
    <source>
        <dbReference type="Google" id="ProtNLM"/>
    </source>
</evidence>
<feature type="chain" id="PRO_5040432672" description="Secreted protein" evidence="1">
    <location>
        <begin position="22"/>
        <end position="105"/>
    </location>
</feature>
<accession>A0A9N8PYV6</accession>
<evidence type="ECO:0000256" key="1">
    <source>
        <dbReference type="SAM" id="SignalP"/>
    </source>
</evidence>
<evidence type="ECO:0000313" key="2">
    <source>
        <dbReference type="EMBL" id="CAD0196284.1"/>
    </source>
</evidence>
<dbReference type="AlphaFoldDB" id="A0A9N8PYV6"/>
<dbReference type="Proteomes" id="UP001154114">
    <property type="component" value="Chromosome 4"/>
</dbReference>
<gene>
    <name evidence="2" type="ORF">CINC_LOCUS10576</name>
</gene>
<keyword evidence="3" id="KW-1185">Reference proteome</keyword>
<dbReference type="EMBL" id="LR824007">
    <property type="protein sequence ID" value="CAD0196284.1"/>
    <property type="molecule type" value="Genomic_DNA"/>
</dbReference>
<sequence>MCRLTVYSAFMLSAAVYSGTASGMFFSGSDATAVWRRRGPSGGRRPAWRAAGDVTTVASVASIVSVAPVNLANLVHRLNLSVSLSPIFYVYLEYNVEITVSDSLS</sequence>